<dbReference type="Proteomes" id="UP000730481">
    <property type="component" value="Unassembled WGS sequence"/>
</dbReference>
<name>A0A9P5A9Q5_9HYPO</name>
<reference evidence="1" key="2">
    <citation type="submission" date="2020-02" db="EMBL/GenBank/DDBJ databases">
        <title>Identification and distribution of gene clusters putatively required for synthesis of sphingolipid metabolism inhibitors in phylogenetically diverse species of the filamentous fungus Fusarium.</title>
        <authorList>
            <person name="Kim H.-S."/>
            <person name="Busman M."/>
            <person name="Brown D.W."/>
            <person name="Divon H."/>
            <person name="Uhlig S."/>
            <person name="Proctor R.H."/>
        </authorList>
    </citation>
    <scope>NUCLEOTIDE SEQUENCE</scope>
    <source>
        <strain evidence="1">NRRL 25174</strain>
    </source>
</reference>
<protein>
    <submittedName>
        <fullName evidence="1">Uncharacterized protein</fullName>
    </submittedName>
</protein>
<dbReference type="OrthoDB" id="3513679at2759"/>
<comment type="caution">
    <text evidence="1">The sequence shown here is derived from an EMBL/GenBank/DDBJ whole genome shotgun (WGS) entry which is preliminary data.</text>
</comment>
<accession>A0A9P5A9Q5</accession>
<proteinExistence type="predicted"/>
<keyword evidence="2" id="KW-1185">Reference proteome</keyword>
<organism evidence="1 2">
    <name type="scientific">Fusarium beomiforme</name>
    <dbReference type="NCBI Taxonomy" id="44412"/>
    <lineage>
        <taxon>Eukaryota</taxon>
        <taxon>Fungi</taxon>
        <taxon>Dikarya</taxon>
        <taxon>Ascomycota</taxon>
        <taxon>Pezizomycotina</taxon>
        <taxon>Sordariomycetes</taxon>
        <taxon>Hypocreomycetidae</taxon>
        <taxon>Hypocreales</taxon>
        <taxon>Nectriaceae</taxon>
        <taxon>Fusarium</taxon>
        <taxon>Fusarium burgessii species complex</taxon>
    </lineage>
</organism>
<sequence length="235" mass="27322">MSPRPDTQQFQTPERRDALYTIRKMRQQLEATDTTEDDYIIDRDIARPQGLFYNRDEILHQLRGVKEKKHQENMYILFARLPLHWNLPVIKDDPDWDLKHLDYGLEHLVYCRNKSVAIFLFDAASEGADLHIVGVLYSIDVWLYHQWFKPYESDIEHGHYIAKSIPLGLELGATDLTLAIISHFHQKLVHSLSPSSLRDILSGKLQNLSASSPPPSEQVDKENEHFLPPWANTML</sequence>
<reference evidence="1" key="1">
    <citation type="journal article" date="2017" name="Mycologia">
        <title>Fusarium algeriense, sp. nov., a novel toxigenic crown rot pathogen of durum wheat from Algeria is nested in the Fusarium burgessii species complex.</title>
        <authorList>
            <person name="Laraba I."/>
            <person name="Keddad A."/>
            <person name="Boureghda H."/>
            <person name="Abdallah N."/>
            <person name="Vaughan M.M."/>
            <person name="Proctor R.H."/>
            <person name="Busman M."/>
            <person name="O'Donnell K."/>
        </authorList>
    </citation>
    <scope>NUCLEOTIDE SEQUENCE</scope>
    <source>
        <strain evidence="1">NRRL 25174</strain>
    </source>
</reference>
<evidence type="ECO:0000313" key="2">
    <source>
        <dbReference type="Proteomes" id="UP000730481"/>
    </source>
</evidence>
<dbReference type="AlphaFoldDB" id="A0A9P5A9Q5"/>
<evidence type="ECO:0000313" key="1">
    <source>
        <dbReference type="EMBL" id="KAF4334794.1"/>
    </source>
</evidence>
<dbReference type="EMBL" id="PVQB02000641">
    <property type="protein sequence ID" value="KAF4334794.1"/>
    <property type="molecule type" value="Genomic_DNA"/>
</dbReference>
<gene>
    <name evidence="1" type="ORF">FBEOM_11361</name>
</gene>